<dbReference type="Pfam" id="PF05691">
    <property type="entry name" value="Raffinose_syn"/>
    <property type="match status" value="1"/>
</dbReference>
<sequence>MLPVLDGGFRASLQGSPENELQFCFESGSFCSICHILNFDFEVPDRIKMCKTWNFGGNF</sequence>
<proteinExistence type="predicted"/>
<evidence type="ECO:0000256" key="1">
    <source>
        <dbReference type="ARBA" id="ARBA00023277"/>
    </source>
</evidence>
<reference evidence="2" key="1">
    <citation type="submission" date="2014-09" db="EMBL/GenBank/DDBJ databases">
        <authorList>
            <person name="Magalhaes I.L.F."/>
            <person name="Oliveira U."/>
            <person name="Santos F.R."/>
            <person name="Vidigal T.H.D.A."/>
            <person name="Brescovit A.D."/>
            <person name="Santos A.J."/>
        </authorList>
    </citation>
    <scope>NUCLEOTIDE SEQUENCE</scope>
    <source>
        <tissue evidence="2">Shoot tissue taken approximately 20 cm above the soil surface</tissue>
    </source>
</reference>
<reference evidence="2" key="2">
    <citation type="journal article" date="2015" name="Data Brief">
        <title>Shoot transcriptome of the giant reed, Arundo donax.</title>
        <authorList>
            <person name="Barrero R.A."/>
            <person name="Guerrero F.D."/>
            <person name="Moolhuijzen P."/>
            <person name="Goolsby J.A."/>
            <person name="Tidwell J."/>
            <person name="Bellgard S.E."/>
            <person name="Bellgard M.I."/>
        </authorList>
    </citation>
    <scope>NUCLEOTIDE SEQUENCE</scope>
    <source>
        <tissue evidence="2">Shoot tissue taken approximately 20 cm above the soil surface</tissue>
    </source>
</reference>
<keyword evidence="1" id="KW-0119">Carbohydrate metabolism</keyword>
<evidence type="ECO:0000313" key="2">
    <source>
        <dbReference type="EMBL" id="JAD88123.1"/>
    </source>
</evidence>
<accession>A0A0A9DN83</accession>
<dbReference type="AlphaFoldDB" id="A0A0A9DN83"/>
<protein>
    <submittedName>
        <fullName evidence="2">Uncharacterized protein</fullName>
    </submittedName>
</protein>
<name>A0A0A9DN83_ARUDO</name>
<dbReference type="EMBL" id="GBRH01209772">
    <property type="protein sequence ID" value="JAD88123.1"/>
    <property type="molecule type" value="Transcribed_RNA"/>
</dbReference>
<organism evidence="2">
    <name type="scientific">Arundo donax</name>
    <name type="common">Giant reed</name>
    <name type="synonym">Donax arundinaceus</name>
    <dbReference type="NCBI Taxonomy" id="35708"/>
    <lineage>
        <taxon>Eukaryota</taxon>
        <taxon>Viridiplantae</taxon>
        <taxon>Streptophyta</taxon>
        <taxon>Embryophyta</taxon>
        <taxon>Tracheophyta</taxon>
        <taxon>Spermatophyta</taxon>
        <taxon>Magnoliopsida</taxon>
        <taxon>Liliopsida</taxon>
        <taxon>Poales</taxon>
        <taxon>Poaceae</taxon>
        <taxon>PACMAD clade</taxon>
        <taxon>Arundinoideae</taxon>
        <taxon>Arundineae</taxon>
        <taxon>Arundo</taxon>
    </lineage>
</organism>
<dbReference type="InterPro" id="IPR008811">
    <property type="entry name" value="Glycosyl_hydrolases_36"/>
</dbReference>